<keyword evidence="4" id="KW-0067">ATP-binding</keyword>
<dbReference type="OrthoDB" id="9778547at2"/>
<dbReference type="Proteomes" id="UP000194841">
    <property type="component" value="Unassembled WGS sequence"/>
</dbReference>
<gene>
    <name evidence="6" type="ORF">B1199_03385</name>
</gene>
<evidence type="ECO:0000313" key="6">
    <source>
        <dbReference type="EMBL" id="OUL59323.1"/>
    </source>
</evidence>
<reference evidence="6 7" key="1">
    <citation type="submission" date="2017-02" db="EMBL/GenBank/DDBJ databases">
        <title>Pseudoalteromonas ulvae TC14 Genome.</title>
        <authorList>
            <person name="Molmeret M."/>
        </authorList>
    </citation>
    <scope>NUCLEOTIDE SEQUENCE [LARGE SCALE GENOMIC DNA]</scope>
    <source>
        <strain evidence="6">TC14</strain>
    </source>
</reference>
<dbReference type="GO" id="GO:0005524">
    <property type="term" value="F:ATP binding"/>
    <property type="evidence" value="ECO:0007669"/>
    <property type="project" value="UniProtKB-KW"/>
</dbReference>
<evidence type="ECO:0000313" key="7">
    <source>
        <dbReference type="Proteomes" id="UP000194841"/>
    </source>
</evidence>
<dbReference type="RefSeq" id="WP_086742715.1">
    <property type="nucleotide sequence ID" value="NZ_MWPV01000001.1"/>
</dbReference>
<dbReference type="PANTHER" id="PTHR43335">
    <property type="entry name" value="ABC TRANSPORTER, ATP-BINDING PROTEIN"/>
    <property type="match status" value="1"/>
</dbReference>
<keyword evidence="3" id="KW-0547">Nucleotide-binding</keyword>
<dbReference type="SUPFAM" id="SSF52540">
    <property type="entry name" value="P-loop containing nucleoside triphosphate hydrolases"/>
    <property type="match status" value="1"/>
</dbReference>
<dbReference type="Gene3D" id="3.40.50.300">
    <property type="entry name" value="P-loop containing nucleotide triphosphate hydrolases"/>
    <property type="match status" value="1"/>
</dbReference>
<dbReference type="InterPro" id="IPR003439">
    <property type="entry name" value="ABC_transporter-like_ATP-bd"/>
</dbReference>
<keyword evidence="7" id="KW-1185">Reference proteome</keyword>
<dbReference type="AlphaFoldDB" id="A0A244CUM7"/>
<dbReference type="PROSITE" id="PS00211">
    <property type="entry name" value="ABC_TRANSPORTER_1"/>
    <property type="match status" value="1"/>
</dbReference>
<comment type="caution">
    <text evidence="6">The sequence shown here is derived from an EMBL/GenBank/DDBJ whole genome shotgun (WGS) entry which is preliminary data.</text>
</comment>
<accession>A0A244CUM7</accession>
<organism evidence="6 7">
    <name type="scientific">Pseudoalteromonas ulvae</name>
    <dbReference type="NCBI Taxonomy" id="107327"/>
    <lineage>
        <taxon>Bacteria</taxon>
        <taxon>Pseudomonadati</taxon>
        <taxon>Pseudomonadota</taxon>
        <taxon>Gammaproteobacteria</taxon>
        <taxon>Alteromonadales</taxon>
        <taxon>Pseudoalteromonadaceae</taxon>
        <taxon>Pseudoalteromonas</taxon>
    </lineage>
</organism>
<evidence type="ECO:0000256" key="3">
    <source>
        <dbReference type="ARBA" id="ARBA00022741"/>
    </source>
</evidence>
<feature type="domain" description="ABC transporter" evidence="5">
    <location>
        <begin position="2"/>
        <end position="231"/>
    </location>
</feature>
<dbReference type="InterPro" id="IPR027417">
    <property type="entry name" value="P-loop_NTPase"/>
</dbReference>
<evidence type="ECO:0000256" key="4">
    <source>
        <dbReference type="ARBA" id="ARBA00022840"/>
    </source>
</evidence>
<evidence type="ECO:0000256" key="1">
    <source>
        <dbReference type="ARBA" id="ARBA00005417"/>
    </source>
</evidence>
<dbReference type="SMART" id="SM00382">
    <property type="entry name" value="AAA"/>
    <property type="match status" value="1"/>
</dbReference>
<dbReference type="CDD" id="cd03264">
    <property type="entry name" value="ABC_drug_resistance_like"/>
    <property type="match status" value="1"/>
</dbReference>
<dbReference type="EMBL" id="MWPV01000001">
    <property type="protein sequence ID" value="OUL59323.1"/>
    <property type="molecule type" value="Genomic_DNA"/>
</dbReference>
<keyword evidence="2" id="KW-0813">Transport</keyword>
<evidence type="ECO:0000259" key="5">
    <source>
        <dbReference type="PROSITE" id="PS50893"/>
    </source>
</evidence>
<dbReference type="InterPro" id="IPR017871">
    <property type="entry name" value="ABC_transporter-like_CS"/>
</dbReference>
<dbReference type="PANTHER" id="PTHR43335:SF2">
    <property type="entry name" value="ABC TRANSPORTER, ATP-BINDING PROTEIN"/>
    <property type="match status" value="1"/>
</dbReference>
<sequence length="286" mass="31534">MLTMTNINKTYPDGTCALNNISLNLPTGMVGLLGPNGAGKSSLMRTLACLQAPDSGSITFDDCNILQHPDALRAQLGYLPQYFGVYPNMSCQALLVHIAILKGLRKADYQPQIERLLALTNLTHVANKKVVNFSGGMRQRFGIAQALLGNPKLIIMDEPTAGLDPMERESLNNLLVDISKRRLVLLSTHIVEDVENLCHHVAIINKGCVIESGDVQTLLAPLHNKIWRTDVNPDRVSPSHILSKSYRYGQSAYRIYGDKQPNTDAVLVPATLQDKYFFELNKQGAL</sequence>
<dbReference type="PROSITE" id="PS50893">
    <property type="entry name" value="ABC_TRANSPORTER_2"/>
    <property type="match status" value="1"/>
</dbReference>
<name>A0A244CUM7_PSEDV</name>
<protein>
    <recommendedName>
        <fullName evidence="5">ABC transporter domain-containing protein</fullName>
    </recommendedName>
</protein>
<comment type="similarity">
    <text evidence="1">Belongs to the ABC transporter superfamily.</text>
</comment>
<dbReference type="Pfam" id="PF00005">
    <property type="entry name" value="ABC_tran"/>
    <property type="match status" value="1"/>
</dbReference>
<proteinExistence type="inferred from homology"/>
<dbReference type="InterPro" id="IPR003593">
    <property type="entry name" value="AAA+_ATPase"/>
</dbReference>
<evidence type="ECO:0000256" key="2">
    <source>
        <dbReference type="ARBA" id="ARBA00022448"/>
    </source>
</evidence>
<dbReference type="GO" id="GO:0016887">
    <property type="term" value="F:ATP hydrolysis activity"/>
    <property type="evidence" value="ECO:0007669"/>
    <property type="project" value="InterPro"/>
</dbReference>